<dbReference type="AlphaFoldDB" id="A0A9N9WVK6"/>
<dbReference type="Proteomes" id="UP001153620">
    <property type="component" value="Chromosome 2"/>
</dbReference>
<reference evidence="4" key="2">
    <citation type="submission" date="2022-10" db="EMBL/GenBank/DDBJ databases">
        <authorList>
            <consortium name="ENA_rothamsted_submissions"/>
            <consortium name="culmorum"/>
            <person name="King R."/>
        </authorList>
    </citation>
    <scope>NUCLEOTIDE SEQUENCE</scope>
</reference>
<evidence type="ECO:0000259" key="3">
    <source>
        <dbReference type="PROSITE" id="PS51034"/>
    </source>
</evidence>
<dbReference type="InterPro" id="IPR001507">
    <property type="entry name" value="ZP_dom"/>
</dbReference>
<protein>
    <recommendedName>
        <fullName evidence="3">ZP domain-containing protein</fullName>
    </recommendedName>
</protein>
<dbReference type="OrthoDB" id="6351704at2759"/>
<keyword evidence="5" id="KW-1185">Reference proteome</keyword>
<name>A0A9N9WVK6_9DIPT</name>
<feature type="chain" id="PRO_5040489463" description="ZP domain-containing protein" evidence="2">
    <location>
        <begin position="20"/>
        <end position="413"/>
    </location>
</feature>
<gene>
    <name evidence="4" type="ORF">CHIRRI_LOCUS8537</name>
</gene>
<organism evidence="4 5">
    <name type="scientific">Chironomus riparius</name>
    <dbReference type="NCBI Taxonomy" id="315576"/>
    <lineage>
        <taxon>Eukaryota</taxon>
        <taxon>Metazoa</taxon>
        <taxon>Ecdysozoa</taxon>
        <taxon>Arthropoda</taxon>
        <taxon>Hexapoda</taxon>
        <taxon>Insecta</taxon>
        <taxon>Pterygota</taxon>
        <taxon>Neoptera</taxon>
        <taxon>Endopterygota</taxon>
        <taxon>Diptera</taxon>
        <taxon>Nematocera</taxon>
        <taxon>Chironomoidea</taxon>
        <taxon>Chironomidae</taxon>
        <taxon>Chironominae</taxon>
        <taxon>Chironomus</taxon>
    </lineage>
</organism>
<keyword evidence="1" id="KW-0812">Transmembrane</keyword>
<sequence length="413" mass="46839">MLLFVQLLLMWYCFNGTRANKSPQKILSVETNCTKDLMHLKLNMLRPFKGMFYAKGFLDECNSQAGSNLLTLPLTSCGMRSHMLSKDTMEYSVQIVVQHSSKLQQKSDIKINVKCEVSTDTMDHNIESNDLKPQRNGRMRFFKTGMKIRSWLQIDSQKAEYAAVGENVTISANALLPRNVGMRIVDCIAFDGVGDSSQRLFDEYGCAVDELIMSEFTEHVMDLEDGWSKSSDDDIVRKIYSTEFQAFKFPDKEIIHFNCGIILCKGECSKECHDISENHLLKRPLARLEIFNSLKVIAPQIEAIDRPIKNVTTREKSEAQSAYLGPDVLCISQSRLAVIFCTLGIIFLLAVIVAIFCSIRYLTQRRIMYSRAPTLSDDISGRRSIFSLSSSSNNFSQSSLEIDSKLFSYGRVY</sequence>
<dbReference type="PANTHER" id="PTHR46560">
    <property type="entry name" value="CYPHER, ISOFORM B"/>
    <property type="match status" value="1"/>
</dbReference>
<evidence type="ECO:0000256" key="2">
    <source>
        <dbReference type="SAM" id="SignalP"/>
    </source>
</evidence>
<accession>A0A9N9WVK6</accession>
<keyword evidence="1" id="KW-1133">Transmembrane helix</keyword>
<feature type="domain" description="ZP" evidence="3">
    <location>
        <begin position="32"/>
        <end position="279"/>
    </location>
</feature>
<evidence type="ECO:0000256" key="1">
    <source>
        <dbReference type="SAM" id="Phobius"/>
    </source>
</evidence>
<proteinExistence type="predicted"/>
<dbReference type="PANTHER" id="PTHR46560:SF5">
    <property type="entry name" value="CYPHER, ISOFORM B"/>
    <property type="match status" value="1"/>
</dbReference>
<keyword evidence="1" id="KW-0472">Membrane</keyword>
<dbReference type="PROSITE" id="PS51034">
    <property type="entry name" value="ZP_2"/>
    <property type="match status" value="1"/>
</dbReference>
<dbReference type="EMBL" id="OU895878">
    <property type="protein sequence ID" value="CAG9805668.1"/>
    <property type="molecule type" value="Genomic_DNA"/>
</dbReference>
<keyword evidence="2" id="KW-0732">Signal</keyword>
<dbReference type="SMART" id="SM00241">
    <property type="entry name" value="ZP"/>
    <property type="match status" value="1"/>
</dbReference>
<feature type="signal peptide" evidence="2">
    <location>
        <begin position="1"/>
        <end position="19"/>
    </location>
</feature>
<dbReference type="Pfam" id="PF25057">
    <property type="entry name" value="CUT_N"/>
    <property type="match status" value="1"/>
</dbReference>
<feature type="transmembrane region" description="Helical" evidence="1">
    <location>
        <begin position="336"/>
        <end position="362"/>
    </location>
</feature>
<reference evidence="4" key="1">
    <citation type="submission" date="2022-01" db="EMBL/GenBank/DDBJ databases">
        <authorList>
            <person name="King R."/>
        </authorList>
    </citation>
    <scope>NUCLEOTIDE SEQUENCE</scope>
</reference>
<dbReference type="InterPro" id="IPR056953">
    <property type="entry name" value="CUT_N"/>
</dbReference>
<evidence type="ECO:0000313" key="4">
    <source>
        <dbReference type="EMBL" id="CAG9805668.1"/>
    </source>
</evidence>
<evidence type="ECO:0000313" key="5">
    <source>
        <dbReference type="Proteomes" id="UP001153620"/>
    </source>
</evidence>